<dbReference type="EMBL" id="JAODBU010000011">
    <property type="protein sequence ID" value="MCT7399607.1"/>
    <property type="molecule type" value="Genomic_DNA"/>
</dbReference>
<proteinExistence type="predicted"/>
<feature type="domain" description="HD" evidence="1">
    <location>
        <begin position="39"/>
        <end position="138"/>
    </location>
</feature>
<dbReference type="InterPro" id="IPR003607">
    <property type="entry name" value="HD/PDEase_dom"/>
</dbReference>
<evidence type="ECO:0000313" key="2">
    <source>
        <dbReference type="EMBL" id="MCT7399607.1"/>
    </source>
</evidence>
<dbReference type="Pfam" id="PF01966">
    <property type="entry name" value="HD"/>
    <property type="match status" value="1"/>
</dbReference>
<sequence>MLDDKLKQQIFLEIAMPICTREKVMLMHKFVQHGKTSCLEHSIAVAYNSFLMAEAMGTEYDRESLIRGGLLHDYFLYDWHKPHGRWHGFKHPAIALKNATRDFKLTEIEKNLIVRHMFPLVPIPPKNIEGGIVCMVDKWCSLKETFCSDIYKKDGMVQQIIKIVEIKLREEETRESTVNISQRHVVL</sequence>
<evidence type="ECO:0000259" key="1">
    <source>
        <dbReference type="Pfam" id="PF01966"/>
    </source>
</evidence>
<dbReference type="InterPro" id="IPR006674">
    <property type="entry name" value="HD_domain"/>
</dbReference>
<keyword evidence="3" id="KW-1185">Reference proteome</keyword>
<comment type="caution">
    <text evidence="2">The sequence shown here is derived from an EMBL/GenBank/DDBJ whole genome shotgun (WGS) entry which is preliminary data.</text>
</comment>
<organism evidence="2 3">
    <name type="scientific">Eubacterium album</name>
    <dbReference type="NCBI Taxonomy" id="2978477"/>
    <lineage>
        <taxon>Bacteria</taxon>
        <taxon>Bacillati</taxon>
        <taxon>Bacillota</taxon>
        <taxon>Clostridia</taxon>
        <taxon>Eubacteriales</taxon>
        <taxon>Eubacteriaceae</taxon>
        <taxon>Eubacterium</taxon>
    </lineage>
</organism>
<dbReference type="Gene3D" id="1.10.3210.10">
    <property type="entry name" value="Hypothetical protein af1432"/>
    <property type="match status" value="1"/>
</dbReference>
<accession>A0ABT2M5D2</accession>
<dbReference type="RefSeq" id="WP_117908351.1">
    <property type="nucleotide sequence ID" value="NZ_JAODBU010000011.1"/>
</dbReference>
<reference evidence="2" key="1">
    <citation type="submission" date="2022-09" db="EMBL/GenBank/DDBJ databases">
        <title>Eubacterium sp. LFL-14 isolated from human feces.</title>
        <authorList>
            <person name="Liu F."/>
        </authorList>
    </citation>
    <scope>NUCLEOTIDE SEQUENCE</scope>
    <source>
        <strain evidence="2">LFL-14</strain>
    </source>
</reference>
<gene>
    <name evidence="2" type="ORF">N5B56_11010</name>
</gene>
<dbReference type="SUPFAM" id="SSF109604">
    <property type="entry name" value="HD-domain/PDEase-like"/>
    <property type="match status" value="1"/>
</dbReference>
<dbReference type="CDD" id="cd00077">
    <property type="entry name" value="HDc"/>
    <property type="match status" value="1"/>
</dbReference>
<dbReference type="Proteomes" id="UP001431199">
    <property type="component" value="Unassembled WGS sequence"/>
</dbReference>
<name>A0ABT2M5D2_9FIRM</name>
<evidence type="ECO:0000313" key="3">
    <source>
        <dbReference type="Proteomes" id="UP001431199"/>
    </source>
</evidence>
<protein>
    <submittedName>
        <fullName evidence="2">HD domain-containing protein</fullName>
    </submittedName>
</protein>